<proteinExistence type="predicted"/>
<dbReference type="InterPro" id="IPR033113">
    <property type="entry name" value="PLA2_histidine"/>
</dbReference>
<evidence type="ECO:0000256" key="2">
    <source>
        <dbReference type="ARBA" id="ARBA00022525"/>
    </source>
</evidence>
<evidence type="ECO:0000313" key="3">
    <source>
        <dbReference type="EMBL" id="TRZ38200.1"/>
    </source>
</evidence>
<evidence type="ECO:0000256" key="1">
    <source>
        <dbReference type="ARBA" id="ARBA00004613"/>
    </source>
</evidence>
<dbReference type="GO" id="GO:0005576">
    <property type="term" value="C:extracellular region"/>
    <property type="evidence" value="ECO:0007669"/>
    <property type="project" value="UniProtKB-SubCell"/>
</dbReference>
<evidence type="ECO:0000313" key="4">
    <source>
        <dbReference type="Proteomes" id="UP000319837"/>
    </source>
</evidence>
<dbReference type="InterPro" id="IPR036444">
    <property type="entry name" value="PLipase_A2_dom_sf"/>
</dbReference>
<dbReference type="GO" id="GO:0004623">
    <property type="term" value="F:phospholipase A2 activity"/>
    <property type="evidence" value="ECO:0007669"/>
    <property type="project" value="InterPro"/>
</dbReference>
<sequence length="105" mass="11917">MEGEKMKRTKRNRGFCLPGGYRYCGPGCSGPGAPINYVDSCCKRHDDCVARYGSSCRCDKQLIECVHRKTSERTHEGSTARLISGFMKLRTDVKCPKQKRSHRSR</sequence>
<dbReference type="Gene3D" id="1.20.90.10">
    <property type="entry name" value="Phospholipase A2 domain"/>
    <property type="match status" value="1"/>
</dbReference>
<accession>A0A553SMI1</accession>
<keyword evidence="3" id="KW-0946">Virion</keyword>
<dbReference type="GO" id="GO:0006644">
    <property type="term" value="P:phospholipid metabolic process"/>
    <property type="evidence" value="ECO:0007669"/>
    <property type="project" value="InterPro"/>
</dbReference>
<comment type="subcellular location">
    <subcellularLocation>
        <location evidence="1">Secreted</location>
    </subcellularLocation>
</comment>
<dbReference type="EMBL" id="RIBP01000004">
    <property type="protein sequence ID" value="TRZ38200.1"/>
    <property type="molecule type" value="Genomic_DNA"/>
</dbReference>
<keyword evidence="3" id="KW-0167">Capsid protein</keyword>
<dbReference type="PROSITE" id="PS00118">
    <property type="entry name" value="PA2_HIS"/>
    <property type="match status" value="1"/>
</dbReference>
<dbReference type="AlphaFoldDB" id="A0A553SMI1"/>
<comment type="caution">
    <text evidence="3">The sequence shown here is derived from an EMBL/GenBank/DDBJ whole genome shotgun (WGS) entry which is preliminary data.</text>
</comment>
<name>A0A553SMI1_NIACI</name>
<dbReference type="Proteomes" id="UP000319837">
    <property type="component" value="Unassembled WGS sequence"/>
</dbReference>
<protein>
    <submittedName>
        <fullName evidence="3">Parvovirus coat protein VP1-like protein</fullName>
    </submittedName>
</protein>
<gene>
    <name evidence="3" type="ORF">CEQ21_22615</name>
</gene>
<keyword evidence="2" id="KW-0964">Secreted</keyword>
<organism evidence="3 4">
    <name type="scientific">Niallia circulans</name>
    <name type="common">Bacillus circulans</name>
    <dbReference type="NCBI Taxonomy" id="1397"/>
    <lineage>
        <taxon>Bacteria</taxon>
        <taxon>Bacillati</taxon>
        <taxon>Bacillota</taxon>
        <taxon>Bacilli</taxon>
        <taxon>Bacillales</taxon>
        <taxon>Bacillaceae</taxon>
        <taxon>Niallia</taxon>
    </lineage>
</organism>
<dbReference type="SUPFAM" id="SSF48619">
    <property type="entry name" value="Phospholipase A2, PLA2"/>
    <property type="match status" value="1"/>
</dbReference>
<reference evidence="4" key="1">
    <citation type="submission" date="2018-10" db="EMBL/GenBank/DDBJ databases">
        <title>FDA dAtabase for Regulatory Grade micrObial Sequences (FDA-ARGOS): Supporting development and validation of Infectious Disease Dx tests.</title>
        <authorList>
            <person name="Minogue T."/>
            <person name="Wolcott M."/>
            <person name="Wasieloski L."/>
            <person name="Aguilar W."/>
            <person name="Moore D."/>
            <person name="Tallon L."/>
            <person name="Sadzewicz L."/>
            <person name="Sengamalay N."/>
            <person name="Ott S."/>
            <person name="Godinez A."/>
            <person name="Nagaraj S."/>
            <person name="Vavikolanu K."/>
            <person name="Vyas G."/>
            <person name="Nadendla S."/>
            <person name="George J."/>
            <person name="Sichtig H."/>
        </authorList>
    </citation>
    <scope>NUCLEOTIDE SEQUENCE [LARGE SCALE GENOMIC DNA]</scope>
    <source>
        <strain evidence="4">FDAARGOS_343</strain>
    </source>
</reference>
<dbReference type="GO" id="GO:0050482">
    <property type="term" value="P:arachidonate secretion"/>
    <property type="evidence" value="ECO:0007669"/>
    <property type="project" value="InterPro"/>
</dbReference>